<evidence type="ECO:0000313" key="5">
    <source>
        <dbReference type="Proteomes" id="UP000198372"/>
    </source>
</evidence>
<evidence type="ECO:0000256" key="1">
    <source>
        <dbReference type="ARBA" id="ARBA00023002"/>
    </source>
</evidence>
<dbReference type="OrthoDB" id="3357271at2759"/>
<dbReference type="AlphaFoldDB" id="A0A238FCG1"/>
<dbReference type="GO" id="GO:0010181">
    <property type="term" value="F:FMN binding"/>
    <property type="evidence" value="ECO:0007669"/>
    <property type="project" value="InterPro"/>
</dbReference>
<dbReference type="Pfam" id="PF01613">
    <property type="entry name" value="Flavin_Reduct"/>
    <property type="match status" value="1"/>
</dbReference>
<keyword evidence="5" id="KW-1185">Reference proteome</keyword>
<dbReference type="PANTHER" id="PTHR30466:SF1">
    <property type="entry name" value="FMN REDUCTASE (NADH) RUTF"/>
    <property type="match status" value="1"/>
</dbReference>
<dbReference type="Gene3D" id="2.30.110.10">
    <property type="entry name" value="Electron Transport, Fmn-binding Protein, Chain A"/>
    <property type="match status" value="1"/>
</dbReference>
<dbReference type="Proteomes" id="UP000198372">
    <property type="component" value="Unassembled WGS sequence"/>
</dbReference>
<evidence type="ECO:0000256" key="2">
    <source>
        <dbReference type="SAM" id="MobiDB-lite"/>
    </source>
</evidence>
<evidence type="ECO:0000259" key="3">
    <source>
        <dbReference type="SMART" id="SM00903"/>
    </source>
</evidence>
<feature type="compositionally biased region" description="Low complexity" evidence="2">
    <location>
        <begin position="118"/>
        <end position="133"/>
    </location>
</feature>
<proteinExistence type="predicted"/>
<name>A0A238FCG1_9BASI</name>
<feature type="compositionally biased region" description="Low complexity" evidence="2">
    <location>
        <begin position="166"/>
        <end position="177"/>
    </location>
</feature>
<dbReference type="SUPFAM" id="SSF50475">
    <property type="entry name" value="FMN-binding split barrel"/>
    <property type="match status" value="1"/>
</dbReference>
<dbReference type="InterPro" id="IPR002563">
    <property type="entry name" value="Flavin_Rdtase-like_dom"/>
</dbReference>
<dbReference type="InterPro" id="IPR012349">
    <property type="entry name" value="Split_barrel_FMN-bd"/>
</dbReference>
<organism evidence="4 5">
    <name type="scientific">Microbotryum intermedium</name>
    <dbReference type="NCBI Taxonomy" id="269621"/>
    <lineage>
        <taxon>Eukaryota</taxon>
        <taxon>Fungi</taxon>
        <taxon>Dikarya</taxon>
        <taxon>Basidiomycota</taxon>
        <taxon>Pucciniomycotina</taxon>
        <taxon>Microbotryomycetes</taxon>
        <taxon>Microbotryales</taxon>
        <taxon>Microbotryaceae</taxon>
        <taxon>Microbotryum</taxon>
    </lineage>
</organism>
<feature type="domain" description="Flavin reductase like" evidence="3">
    <location>
        <begin position="689"/>
        <end position="898"/>
    </location>
</feature>
<reference evidence="5" key="1">
    <citation type="submission" date="2016-09" db="EMBL/GenBank/DDBJ databases">
        <authorList>
            <person name="Jeantristanb JTB J.-T."/>
            <person name="Ricardo R."/>
        </authorList>
    </citation>
    <scope>NUCLEOTIDE SEQUENCE [LARGE SCALE GENOMIC DNA]</scope>
</reference>
<dbReference type="STRING" id="269621.A0A238FCG1"/>
<dbReference type="InterPro" id="IPR057402">
    <property type="entry name" value="AIM3_BBC1_C"/>
</dbReference>
<gene>
    <name evidence="4" type="ORF">BQ2448_1863</name>
</gene>
<dbReference type="Pfam" id="PF25459">
    <property type="entry name" value="AIM3_BBC1_C"/>
    <property type="match status" value="1"/>
</dbReference>
<protein>
    <submittedName>
        <fullName evidence="4">BQ2448_1863 protein</fullName>
    </submittedName>
</protein>
<dbReference type="InterPro" id="IPR050268">
    <property type="entry name" value="NADH-dep_flavin_reductase"/>
</dbReference>
<feature type="region of interest" description="Disordered" evidence="2">
    <location>
        <begin position="50"/>
        <end position="217"/>
    </location>
</feature>
<feature type="compositionally biased region" description="Basic and acidic residues" evidence="2">
    <location>
        <begin position="68"/>
        <end position="81"/>
    </location>
</feature>
<accession>A0A238FCG1</accession>
<keyword evidence="1" id="KW-0560">Oxidoreductase</keyword>
<dbReference type="SMART" id="SM00903">
    <property type="entry name" value="Flavin_Reduct"/>
    <property type="match status" value="1"/>
</dbReference>
<dbReference type="PANTHER" id="PTHR30466">
    <property type="entry name" value="FLAVIN REDUCTASE"/>
    <property type="match status" value="1"/>
</dbReference>
<feature type="region of interest" description="Disordered" evidence="2">
    <location>
        <begin position="1"/>
        <end position="24"/>
    </location>
</feature>
<evidence type="ECO:0000313" key="4">
    <source>
        <dbReference type="EMBL" id="SCV70469.1"/>
    </source>
</evidence>
<dbReference type="EMBL" id="FMSP01000005">
    <property type="protein sequence ID" value="SCV70469.1"/>
    <property type="molecule type" value="Genomic_DNA"/>
</dbReference>
<dbReference type="GO" id="GO:0042602">
    <property type="term" value="F:riboflavin reductase (NADPH) activity"/>
    <property type="evidence" value="ECO:0007669"/>
    <property type="project" value="TreeGrafter"/>
</dbReference>
<sequence>MTGLSSGWAGLAHRPSTTGCHHGTDIRLPQSQSCKSHHCKITDAAGDLKTKTASKPVQYKPITPWDPEANRPKPTATERFEQSAVLQHHAAIHRPPPPPKRIHAPTSATAEQEEGRGSSQPPRLPYRSLPSSSNATTPPVAPPSLPSRKPAFDAAGSAPPAPPPRTNSSSSAAVSSSNPGRAVPAPPPNAAAPPYQHAVDHDLPRRTSPAAPPRTAPRSFVRFSEYGTAEKEELFAMLDDFFEARLSSLRLGGDETTSPSQLKENSMSNFPRAAISPPPNVHAVPPPVSLRTRPPIAAAHTRSDLPSYPPPQTHSSSALSLCHWIMYEPYATPWYNESSPLPPPIQGRNDMRYSGSWSSMGSSKTVMGLAVFGDASCCWWSLSFDTRSPTQVDRQARYRPVPSPWSGEQLYSASEKYSSEIVAFVHQAHASGRPVARGECWDVASEALNHVNRPGVPEPFPSIGRSHGHLIYYGRAEGRGVWRGGDCYIRPGDVVEWRLVTINQADAPVGSYSTLGDPDHTAVIVDVGTPKLTPADGEELDVTQLPNLTVVEQSQGKAPFLSTYDLATMSKGEVWVYRPVPLVEFIGTEIKVEWPPKCQTWEVGQLESRLGEVETNDREGLGSLLFSGTQSAFETLAVKPVRRRTSKMRATVTVCRFCSAITRSYSTSTSTSPSLAATPDASTCLRQAMRSVAQPVAVVTIPLDPTRPKMDTHGATLSSLSSISLSPPIVAFSLRLPSRLATYLMDPGTSSRRTDDSTIREGRTMRIHLLSHHQEDLARTFAGQALIVSKTSAGKADTRPNKVQGPSSSEFDPRLFERLRSSSLGTLECRLIKSISLRTLEEDARREQAAVEGIRGVEAAEECAPRSELFLAKVVHVDLPRGGEGHQSLVYKGQAYRHV</sequence>